<evidence type="ECO:0000256" key="2">
    <source>
        <dbReference type="SAM" id="MobiDB-lite"/>
    </source>
</evidence>
<dbReference type="Pfam" id="PF03704">
    <property type="entry name" value="BTAD"/>
    <property type="match status" value="1"/>
</dbReference>
<organism evidence="5 6">
    <name type="scientific">Sphaerimonospora cavernae</name>
    <dbReference type="NCBI Taxonomy" id="1740611"/>
    <lineage>
        <taxon>Bacteria</taxon>
        <taxon>Bacillati</taxon>
        <taxon>Actinomycetota</taxon>
        <taxon>Actinomycetes</taxon>
        <taxon>Streptosporangiales</taxon>
        <taxon>Streptosporangiaceae</taxon>
        <taxon>Sphaerimonospora</taxon>
    </lineage>
</organism>
<evidence type="ECO:0000259" key="4">
    <source>
        <dbReference type="PROSITE" id="PS51782"/>
    </source>
</evidence>
<feature type="repeat" description="TPR" evidence="1">
    <location>
        <begin position="831"/>
        <end position="864"/>
    </location>
</feature>
<evidence type="ECO:0000313" key="5">
    <source>
        <dbReference type="EMBL" id="MFC0861678.1"/>
    </source>
</evidence>
<keyword evidence="1" id="KW-0802">TPR repeat</keyword>
<dbReference type="InterPro" id="IPR011990">
    <property type="entry name" value="TPR-like_helical_dom_sf"/>
</dbReference>
<dbReference type="Gene3D" id="1.25.40.10">
    <property type="entry name" value="Tetratricopeptide repeat domain"/>
    <property type="match status" value="1"/>
</dbReference>
<dbReference type="SMART" id="SM01043">
    <property type="entry name" value="BTAD"/>
    <property type="match status" value="1"/>
</dbReference>
<dbReference type="InterPro" id="IPR019734">
    <property type="entry name" value="TPR_rpt"/>
</dbReference>
<dbReference type="PANTHER" id="PTHR34700">
    <property type="entry name" value="POTASSIUM BINDING PROTEIN KBP"/>
    <property type="match status" value="1"/>
</dbReference>
<protein>
    <submittedName>
        <fullName evidence="5">LysM peptidoglycan-binding domain-containing protein</fullName>
    </submittedName>
</protein>
<dbReference type="EMBL" id="JBHMQT010000006">
    <property type="protein sequence ID" value="MFC0861678.1"/>
    <property type="molecule type" value="Genomic_DNA"/>
</dbReference>
<feature type="region of interest" description="Disordered" evidence="2">
    <location>
        <begin position="209"/>
        <end position="229"/>
    </location>
</feature>
<name>A0ABV6TZS9_9ACTN</name>
<dbReference type="Gene3D" id="3.10.350.10">
    <property type="entry name" value="LysM domain"/>
    <property type="match status" value="2"/>
</dbReference>
<comment type="caution">
    <text evidence="5">The sequence shown here is derived from an EMBL/GenBank/DDBJ whole genome shotgun (WGS) entry which is preliminary data.</text>
</comment>
<dbReference type="PROSITE" id="PS50005">
    <property type="entry name" value="TPR"/>
    <property type="match status" value="1"/>
</dbReference>
<reference evidence="5 6" key="1">
    <citation type="submission" date="2024-09" db="EMBL/GenBank/DDBJ databases">
        <authorList>
            <person name="Sun Q."/>
            <person name="Mori K."/>
        </authorList>
    </citation>
    <scope>NUCLEOTIDE SEQUENCE [LARGE SCALE GENOMIC DNA]</scope>
    <source>
        <strain evidence="5 6">TBRC 1851</strain>
    </source>
</reference>
<dbReference type="InterPro" id="IPR036388">
    <property type="entry name" value="WH-like_DNA-bd_sf"/>
</dbReference>
<keyword evidence="3" id="KW-0812">Transmembrane</keyword>
<feature type="compositionally biased region" description="Polar residues" evidence="2">
    <location>
        <begin position="318"/>
        <end position="328"/>
    </location>
</feature>
<evidence type="ECO:0000256" key="1">
    <source>
        <dbReference type="PROSITE-ProRule" id="PRU00339"/>
    </source>
</evidence>
<feature type="domain" description="LysM" evidence="4">
    <location>
        <begin position="147"/>
        <end position="203"/>
    </location>
</feature>
<feature type="region of interest" description="Disordered" evidence="2">
    <location>
        <begin position="257"/>
        <end position="331"/>
    </location>
</feature>
<dbReference type="PANTHER" id="PTHR34700:SF4">
    <property type="entry name" value="PHAGE-LIKE ELEMENT PBSX PROTEIN XKDP"/>
    <property type="match status" value="1"/>
</dbReference>
<keyword evidence="3" id="KW-0472">Membrane</keyword>
<proteinExistence type="predicted"/>
<dbReference type="Pfam" id="PF01476">
    <property type="entry name" value="LysM"/>
    <property type="match status" value="2"/>
</dbReference>
<dbReference type="PROSITE" id="PS51782">
    <property type="entry name" value="LYSM"/>
    <property type="match status" value="1"/>
</dbReference>
<feature type="transmembrane region" description="Helical" evidence="3">
    <location>
        <begin position="95"/>
        <end position="115"/>
    </location>
</feature>
<dbReference type="InterPro" id="IPR052196">
    <property type="entry name" value="Bact_Kbp"/>
</dbReference>
<dbReference type="RefSeq" id="WP_394299905.1">
    <property type="nucleotide sequence ID" value="NZ_JBHMQT010000006.1"/>
</dbReference>
<evidence type="ECO:0000313" key="6">
    <source>
        <dbReference type="Proteomes" id="UP001589870"/>
    </source>
</evidence>
<dbReference type="InterPro" id="IPR005158">
    <property type="entry name" value="BTAD"/>
</dbReference>
<feature type="transmembrane region" description="Helical" evidence="3">
    <location>
        <begin position="52"/>
        <end position="75"/>
    </location>
</feature>
<dbReference type="InterPro" id="IPR018392">
    <property type="entry name" value="LysM"/>
</dbReference>
<dbReference type="SUPFAM" id="SSF48452">
    <property type="entry name" value="TPR-like"/>
    <property type="match status" value="1"/>
</dbReference>
<feature type="transmembrane region" description="Helical" evidence="3">
    <location>
        <begin position="12"/>
        <end position="32"/>
    </location>
</feature>
<dbReference type="InterPro" id="IPR036779">
    <property type="entry name" value="LysM_dom_sf"/>
</dbReference>
<dbReference type="SMART" id="SM00257">
    <property type="entry name" value="LysM"/>
    <property type="match status" value="2"/>
</dbReference>
<dbReference type="Gene3D" id="1.10.10.10">
    <property type="entry name" value="Winged helix-like DNA-binding domain superfamily/Winged helix DNA-binding domain"/>
    <property type="match status" value="1"/>
</dbReference>
<keyword evidence="6" id="KW-1185">Reference proteome</keyword>
<sequence length="919" mass="99288">MHSNRPIAAATYSALVLAALIVGPPVILLAFLDPPHLPTRAELASPGDPAFLVNALLATAWLCWLMFTWSVLVELVRRLRNLHERAAIRTPFQRLAAHLVTTIAISAVAPIPQAFAATATVTAAPADTPTTAKEDTTAKADAGQQHTTYRVKPHDTLWEIAKKHLGDPMRYQEIVKLNDGRVMTDGSTFTSEGWIRPGWLIRMPADATDLEPKHTPKSAPPHADEEPLHVVRQGDSLWKIAERHLGDGHRYGEIFKLNKGRSQPDGGRLTDPGQLEAGWRLRLPGRTRSPSSSPSPEPSPIAESAPTQTTAPDAESPGNATPRVTETPASLPAPAVPGVSIALPSGGVVGLSFAAGIAVALATARVRRRVRRRMPEATEAVQVVAVPKPEPAVQAVEEEYRQANDPVPDDYDLVKDSFTTEPPATLDVGVRAGETAAVNLPGLNLCLTGDGAEDVTRALFVALIAQAEAHRVEVVVPQDDAVELFGDDLEALAPHLPGLTLAPTFDDAVTHIASEHISRAELLRDAEVDDLTELRASRPDELVPALVMVGRLTGRDPSYLESFMGHALSFGIGAMVLGDRLAGVRCEVGTDFRAVADGDLDGVDLFHLPRQEAIAFLRRIAIQHGHEEPAAEAAEEPADAREIEAPKVEAPKLEAAEVEASEVENASNAARVRLFLLGEMRIEVDGEPNDIPTAKGLEMLVLLAVHPAGQTKEEICATLWPDVEQPQAGYRFHAALSDLRKRLWAATGSNRKLTSFVEAENATYRIDRQHVWIDLWEFQNALADARKATDPEAKAAALDRAAEVCRGHLADGAPYLWIDLDHRDPLTLASVRALLQLGGIHEKAGRPKRALAVMEQALALDPINEAAAASVIRLLTGLGRRDEARLRAQHLNAHLASLDLEPTPATQATLRQLHVRHRS</sequence>
<dbReference type="CDD" id="cd00118">
    <property type="entry name" value="LysM"/>
    <property type="match status" value="2"/>
</dbReference>
<evidence type="ECO:0000256" key="3">
    <source>
        <dbReference type="SAM" id="Phobius"/>
    </source>
</evidence>
<gene>
    <name evidence="5" type="ORF">ACFHYQ_05130</name>
</gene>
<keyword evidence="3" id="KW-1133">Transmembrane helix</keyword>
<accession>A0ABV6TZS9</accession>
<dbReference type="Proteomes" id="UP001589870">
    <property type="component" value="Unassembled WGS sequence"/>
</dbReference>